<evidence type="ECO:0000256" key="2">
    <source>
        <dbReference type="ARBA" id="ARBA00022741"/>
    </source>
</evidence>
<evidence type="ECO:0000256" key="6">
    <source>
        <dbReference type="ARBA" id="ARBA00023027"/>
    </source>
</evidence>
<feature type="binding site" evidence="8">
    <location>
        <begin position="68"/>
        <end position="69"/>
    </location>
    <ligand>
        <name>NAD(+)</name>
        <dbReference type="ChEBI" id="CHEBI:57540"/>
    </ligand>
</feature>
<dbReference type="InterPro" id="IPR016064">
    <property type="entry name" value="NAD/diacylglycerol_kinase_sf"/>
</dbReference>
<evidence type="ECO:0000313" key="10">
    <source>
        <dbReference type="Proteomes" id="UP000214880"/>
    </source>
</evidence>
<reference evidence="9 10" key="1">
    <citation type="submission" date="2016-10" db="EMBL/GenBank/DDBJ databases">
        <authorList>
            <person name="de Groot N.N."/>
        </authorList>
    </citation>
    <scope>NUCLEOTIDE SEQUENCE [LARGE SCALE GENOMIC DNA]</scope>
    <source>
        <strain evidence="9 10">DSM 1736</strain>
    </source>
</reference>
<feature type="binding site" evidence="8">
    <location>
        <position position="153"/>
    </location>
    <ligand>
        <name>NAD(+)</name>
        <dbReference type="ChEBI" id="CHEBI:57540"/>
    </ligand>
</feature>
<dbReference type="EC" id="2.7.1.23" evidence="8"/>
<dbReference type="STRING" id="146817.SAMN04488502_101170"/>
<dbReference type="InterPro" id="IPR017437">
    <property type="entry name" value="ATP-NAD_kinase_PpnK-typ_C"/>
</dbReference>
<dbReference type="OrthoDB" id="9774737at2"/>
<keyword evidence="4 8" id="KW-0067">ATP-binding</keyword>
<dbReference type="GO" id="GO:0019674">
    <property type="term" value="P:NAD+ metabolic process"/>
    <property type="evidence" value="ECO:0007669"/>
    <property type="project" value="InterPro"/>
</dbReference>
<keyword evidence="8" id="KW-0963">Cytoplasm</keyword>
<dbReference type="GO" id="GO:0046872">
    <property type="term" value="F:metal ion binding"/>
    <property type="evidence" value="ECO:0007669"/>
    <property type="project" value="UniProtKB-UniRule"/>
</dbReference>
<dbReference type="Gene3D" id="2.60.200.30">
    <property type="entry name" value="Probable inorganic polyphosphate/atp-NAD kinase, domain 2"/>
    <property type="match status" value="1"/>
</dbReference>
<dbReference type="InterPro" id="IPR017438">
    <property type="entry name" value="ATP-NAD_kinase_N"/>
</dbReference>
<comment type="subcellular location">
    <subcellularLocation>
        <location evidence="8">Cytoplasm</location>
    </subcellularLocation>
</comment>
<feature type="binding site" evidence="8">
    <location>
        <position position="172"/>
    </location>
    <ligand>
        <name>NAD(+)</name>
        <dbReference type="ChEBI" id="CHEBI:57540"/>
    </ligand>
</feature>
<comment type="similarity">
    <text evidence="8">Belongs to the NAD kinase family.</text>
</comment>
<feature type="binding site" evidence="8">
    <location>
        <begin position="142"/>
        <end position="143"/>
    </location>
    <ligand>
        <name>NAD(+)</name>
        <dbReference type="ChEBI" id="CHEBI:57540"/>
    </ligand>
</feature>
<comment type="caution">
    <text evidence="8">Lacks conserved residue(s) required for the propagation of feature annotation.</text>
</comment>
<keyword evidence="5 8" id="KW-0521">NADP</keyword>
<dbReference type="GO" id="GO:0005524">
    <property type="term" value="F:ATP binding"/>
    <property type="evidence" value="ECO:0007669"/>
    <property type="project" value="UniProtKB-KW"/>
</dbReference>
<comment type="function">
    <text evidence="8">Involved in the regulation of the intracellular balance of NAD and NADP, and is a key enzyme in the biosynthesis of NADP. Catalyzes specifically the phosphorylation on 2'-hydroxyl of the adenosine moiety of NAD to yield NADP.</text>
</comment>
<dbReference type="FunFam" id="2.60.200.30:FF:000009">
    <property type="entry name" value="Poly(P)/ATP NAD kinase"/>
    <property type="match status" value="1"/>
</dbReference>
<dbReference type="PANTHER" id="PTHR20275">
    <property type="entry name" value="NAD KINASE"/>
    <property type="match status" value="1"/>
</dbReference>
<dbReference type="InterPro" id="IPR002504">
    <property type="entry name" value="NADK"/>
</dbReference>
<accession>A0A1G9KZL6</accession>
<dbReference type="Pfam" id="PF01513">
    <property type="entry name" value="NAD_kinase"/>
    <property type="match status" value="1"/>
</dbReference>
<dbReference type="SUPFAM" id="SSF111331">
    <property type="entry name" value="NAD kinase/diacylglycerol kinase-like"/>
    <property type="match status" value="1"/>
</dbReference>
<evidence type="ECO:0000313" key="9">
    <source>
        <dbReference type="EMBL" id="SDL54887.1"/>
    </source>
</evidence>
<evidence type="ECO:0000256" key="5">
    <source>
        <dbReference type="ARBA" id="ARBA00022857"/>
    </source>
</evidence>
<dbReference type="GO" id="GO:0051287">
    <property type="term" value="F:NAD binding"/>
    <property type="evidence" value="ECO:0007669"/>
    <property type="project" value="UniProtKB-ARBA"/>
</dbReference>
<dbReference type="AlphaFoldDB" id="A0A1G9KZL6"/>
<feature type="active site" description="Proton acceptor" evidence="8">
    <location>
        <position position="68"/>
    </location>
</feature>
<dbReference type="HAMAP" id="MF_00361">
    <property type="entry name" value="NAD_kinase"/>
    <property type="match status" value="1"/>
</dbReference>
<protein>
    <recommendedName>
        <fullName evidence="8">NAD kinase</fullName>
        <ecNumber evidence="8">2.7.1.23</ecNumber>
    </recommendedName>
    <alternativeName>
        <fullName evidence="8">ATP-dependent NAD kinase</fullName>
    </alternativeName>
</protein>
<evidence type="ECO:0000256" key="4">
    <source>
        <dbReference type="ARBA" id="ARBA00022840"/>
    </source>
</evidence>
<dbReference type="GO" id="GO:0005737">
    <property type="term" value="C:cytoplasm"/>
    <property type="evidence" value="ECO:0007669"/>
    <property type="project" value="UniProtKB-SubCell"/>
</dbReference>
<sequence length="284" mass="30825">MLTIGLFPNTCKPNIRVVLTELVNYCQTKQVRILLPEESAVSMGYAQFAAPADVLNSTIDVAVTLGGDGTLLSVTRKLAAQGVPVCGINLGRLGFLAEVEVPELTAMVDQLLCGEYTVQERLMLEAFVMRQGSLLKVSPALNDIVITKGIFSRMLRLELYIQDTFTANYQADGLIFATATGSTAYSLSAGGPIINPSLQVVLVTPICPHTLSSRSLIISGEEEVRVNTQTSNNDVVLTVDGQIAQQLKPGDEIIIKRAPFNAKFIKLAGKSYYETLRTKLWRGD</sequence>
<feature type="binding site" evidence="8">
    <location>
        <begin position="183"/>
        <end position="188"/>
    </location>
    <ligand>
        <name>NAD(+)</name>
        <dbReference type="ChEBI" id="CHEBI:57540"/>
    </ligand>
</feature>
<organism evidence="9 10">
    <name type="scientific">Dendrosporobacter quercicolus</name>
    <dbReference type="NCBI Taxonomy" id="146817"/>
    <lineage>
        <taxon>Bacteria</taxon>
        <taxon>Bacillati</taxon>
        <taxon>Bacillota</taxon>
        <taxon>Negativicutes</taxon>
        <taxon>Selenomonadales</taxon>
        <taxon>Sporomusaceae</taxon>
        <taxon>Dendrosporobacter</taxon>
    </lineage>
</organism>
<dbReference type="EMBL" id="FNHB01000001">
    <property type="protein sequence ID" value="SDL54887.1"/>
    <property type="molecule type" value="Genomic_DNA"/>
</dbReference>
<evidence type="ECO:0000256" key="1">
    <source>
        <dbReference type="ARBA" id="ARBA00022679"/>
    </source>
</evidence>
<keyword evidence="1 8" id="KW-0808">Transferase</keyword>
<keyword evidence="10" id="KW-1185">Reference proteome</keyword>
<dbReference type="Gene3D" id="3.40.50.10330">
    <property type="entry name" value="Probable inorganic polyphosphate/atp-NAD kinase, domain 1"/>
    <property type="match status" value="1"/>
</dbReference>
<dbReference type="RefSeq" id="WP_092067347.1">
    <property type="nucleotide sequence ID" value="NZ_FNHB01000001.1"/>
</dbReference>
<dbReference type="Pfam" id="PF20143">
    <property type="entry name" value="NAD_kinase_C"/>
    <property type="match status" value="1"/>
</dbReference>
<dbReference type="GO" id="GO:0003951">
    <property type="term" value="F:NAD+ kinase activity"/>
    <property type="evidence" value="ECO:0007669"/>
    <property type="project" value="UniProtKB-UniRule"/>
</dbReference>
<dbReference type="PANTHER" id="PTHR20275:SF0">
    <property type="entry name" value="NAD KINASE"/>
    <property type="match status" value="1"/>
</dbReference>
<evidence type="ECO:0000256" key="7">
    <source>
        <dbReference type="ARBA" id="ARBA00047925"/>
    </source>
</evidence>
<comment type="cofactor">
    <cofactor evidence="8">
        <name>a divalent metal cation</name>
        <dbReference type="ChEBI" id="CHEBI:60240"/>
    </cofactor>
</comment>
<dbReference type="Proteomes" id="UP000214880">
    <property type="component" value="Unassembled WGS sequence"/>
</dbReference>
<keyword evidence="3 8" id="KW-0418">Kinase</keyword>
<dbReference type="GO" id="GO:0006741">
    <property type="term" value="P:NADP+ biosynthetic process"/>
    <property type="evidence" value="ECO:0007669"/>
    <property type="project" value="UniProtKB-UniRule"/>
</dbReference>
<keyword evidence="6 8" id="KW-0520">NAD</keyword>
<feature type="binding site" evidence="8">
    <location>
        <position position="242"/>
    </location>
    <ligand>
        <name>NAD(+)</name>
        <dbReference type="ChEBI" id="CHEBI:57540"/>
    </ligand>
</feature>
<comment type="catalytic activity">
    <reaction evidence="7 8">
        <text>NAD(+) + ATP = ADP + NADP(+) + H(+)</text>
        <dbReference type="Rhea" id="RHEA:18629"/>
        <dbReference type="ChEBI" id="CHEBI:15378"/>
        <dbReference type="ChEBI" id="CHEBI:30616"/>
        <dbReference type="ChEBI" id="CHEBI:57540"/>
        <dbReference type="ChEBI" id="CHEBI:58349"/>
        <dbReference type="ChEBI" id="CHEBI:456216"/>
        <dbReference type="EC" id="2.7.1.23"/>
    </reaction>
</comment>
<gene>
    <name evidence="8" type="primary">nadK</name>
    <name evidence="9" type="ORF">SAMN04488502_101170</name>
</gene>
<name>A0A1G9KZL6_9FIRM</name>
<keyword evidence="2 8" id="KW-0547">Nucleotide-binding</keyword>
<evidence type="ECO:0000256" key="8">
    <source>
        <dbReference type="HAMAP-Rule" id="MF_00361"/>
    </source>
</evidence>
<proteinExistence type="inferred from homology"/>
<evidence type="ECO:0000256" key="3">
    <source>
        <dbReference type="ARBA" id="ARBA00022777"/>
    </source>
</evidence>